<name>A0A919GHA8_9ACTN</name>
<dbReference type="Proteomes" id="UP000603227">
    <property type="component" value="Unassembled WGS sequence"/>
</dbReference>
<keyword evidence="3" id="KW-1185">Reference proteome</keyword>
<dbReference type="InterPro" id="IPR046036">
    <property type="entry name" value="DUF5994"/>
</dbReference>
<gene>
    <name evidence="2" type="ORF">GCM10017771_14050</name>
</gene>
<sequence>MSVSFPASNNTGLPEEVRGQVRVMTATIEPTIFKERLPSASARLSLAPTGSVPGLVDGAWWPRSRDLLREIPTLTNALDACWGRITHVTVNPAHWPVIPRKVPVTGHTVHVGWFADEQDPNKVILLSYTVGRLDLLVIPPETEPAAAARLMAAATVPGGIRTASGLMADEAISHDAAETRSREEEWETDGGAAAAPGASIGILSSALWR</sequence>
<dbReference type="Pfam" id="PF19457">
    <property type="entry name" value="DUF5994"/>
    <property type="match status" value="1"/>
</dbReference>
<accession>A0A919GHA8</accession>
<evidence type="ECO:0000313" key="2">
    <source>
        <dbReference type="EMBL" id="GHH84529.1"/>
    </source>
</evidence>
<evidence type="ECO:0000256" key="1">
    <source>
        <dbReference type="SAM" id="MobiDB-lite"/>
    </source>
</evidence>
<reference evidence="2" key="2">
    <citation type="submission" date="2020-09" db="EMBL/GenBank/DDBJ databases">
        <authorList>
            <person name="Sun Q."/>
            <person name="Zhou Y."/>
        </authorList>
    </citation>
    <scope>NUCLEOTIDE SEQUENCE</scope>
    <source>
        <strain evidence="2">CGMCC 4.7403</strain>
    </source>
</reference>
<organism evidence="2 3">
    <name type="scientific">Streptomyces capitiformicae</name>
    <dbReference type="NCBI Taxonomy" id="2014920"/>
    <lineage>
        <taxon>Bacteria</taxon>
        <taxon>Bacillati</taxon>
        <taxon>Actinomycetota</taxon>
        <taxon>Actinomycetes</taxon>
        <taxon>Kitasatosporales</taxon>
        <taxon>Streptomycetaceae</taxon>
        <taxon>Streptomyces</taxon>
    </lineage>
</organism>
<evidence type="ECO:0000313" key="3">
    <source>
        <dbReference type="Proteomes" id="UP000603227"/>
    </source>
</evidence>
<reference evidence="2" key="1">
    <citation type="journal article" date="2014" name="Int. J. Syst. Evol. Microbiol.">
        <title>Complete genome sequence of Corynebacterium casei LMG S-19264T (=DSM 44701T), isolated from a smear-ripened cheese.</title>
        <authorList>
            <consortium name="US DOE Joint Genome Institute (JGI-PGF)"/>
            <person name="Walter F."/>
            <person name="Albersmeier A."/>
            <person name="Kalinowski J."/>
            <person name="Ruckert C."/>
        </authorList>
    </citation>
    <scope>NUCLEOTIDE SEQUENCE</scope>
    <source>
        <strain evidence="2">CGMCC 4.7403</strain>
    </source>
</reference>
<dbReference type="AlphaFoldDB" id="A0A919GHA8"/>
<protein>
    <submittedName>
        <fullName evidence="2">Uncharacterized protein</fullName>
    </submittedName>
</protein>
<feature type="region of interest" description="Disordered" evidence="1">
    <location>
        <begin position="175"/>
        <end position="195"/>
    </location>
</feature>
<proteinExistence type="predicted"/>
<dbReference type="EMBL" id="BNAT01000003">
    <property type="protein sequence ID" value="GHH84529.1"/>
    <property type="molecule type" value="Genomic_DNA"/>
</dbReference>
<comment type="caution">
    <text evidence="2">The sequence shown here is derived from an EMBL/GenBank/DDBJ whole genome shotgun (WGS) entry which is preliminary data.</text>
</comment>